<comment type="caution">
    <text evidence="2">The sequence shown here is derived from an EMBL/GenBank/DDBJ whole genome shotgun (WGS) entry which is preliminary data.</text>
</comment>
<name>A0ABU0SID9_9ACTN</name>
<evidence type="ECO:0000313" key="2">
    <source>
        <dbReference type="EMBL" id="MDQ1023243.1"/>
    </source>
</evidence>
<dbReference type="Proteomes" id="UP001230328">
    <property type="component" value="Unassembled WGS sequence"/>
</dbReference>
<evidence type="ECO:0000256" key="1">
    <source>
        <dbReference type="SAM" id="SignalP"/>
    </source>
</evidence>
<proteinExistence type="predicted"/>
<feature type="chain" id="PRO_5045215317" description="Secreted protein" evidence="1">
    <location>
        <begin position="19"/>
        <end position="163"/>
    </location>
</feature>
<feature type="signal peptide" evidence="1">
    <location>
        <begin position="1"/>
        <end position="18"/>
    </location>
</feature>
<keyword evidence="3" id="KW-1185">Reference proteome</keyword>
<accession>A0ABU0SID9</accession>
<protein>
    <recommendedName>
        <fullName evidence="4">Secreted protein</fullName>
    </recommendedName>
</protein>
<reference evidence="2 3" key="1">
    <citation type="submission" date="2023-07" db="EMBL/GenBank/DDBJ databases">
        <title>Comparative genomics of wheat-associated soil bacteria to identify genetic determinants of phenazine resistance.</title>
        <authorList>
            <person name="Mouncey N."/>
        </authorList>
    </citation>
    <scope>NUCLEOTIDE SEQUENCE [LARGE SCALE GENOMIC DNA]</scope>
    <source>
        <strain evidence="2 3">V2I4</strain>
    </source>
</reference>
<evidence type="ECO:0000313" key="3">
    <source>
        <dbReference type="Proteomes" id="UP001230328"/>
    </source>
</evidence>
<dbReference type="EMBL" id="JAUSZI010000002">
    <property type="protein sequence ID" value="MDQ1023243.1"/>
    <property type="molecule type" value="Genomic_DNA"/>
</dbReference>
<organism evidence="2 3">
    <name type="scientific">Streptomyces umbrinus</name>
    <dbReference type="NCBI Taxonomy" id="67370"/>
    <lineage>
        <taxon>Bacteria</taxon>
        <taxon>Bacillati</taxon>
        <taxon>Actinomycetota</taxon>
        <taxon>Actinomycetes</taxon>
        <taxon>Kitasatosporales</taxon>
        <taxon>Streptomycetaceae</taxon>
        <taxon>Streptomyces</taxon>
        <taxon>Streptomyces phaeochromogenes group</taxon>
    </lineage>
</organism>
<keyword evidence="1" id="KW-0732">Signal</keyword>
<sequence length="163" mass="17143">MARHFKSVSIVFATTSLAFGGALVVGPAAQANTQHCSNSGPLLLELDTSGENIDIEYSFCVDKSEGGKFRGHGYGKVDDGGGQRKVEAFKIEARLEKGDRTVTKRTCDFTNQVNSTDGVNTDCTSPWKAASGGHTGDGRIYVDIDNDGAGSTWYGVPGSTGLS</sequence>
<gene>
    <name evidence="2" type="ORF">QF035_000825</name>
</gene>
<evidence type="ECO:0008006" key="4">
    <source>
        <dbReference type="Google" id="ProtNLM"/>
    </source>
</evidence>